<reference evidence="2 3" key="1">
    <citation type="submission" date="2020-08" db="EMBL/GenBank/DDBJ databases">
        <title>Genome public.</title>
        <authorList>
            <person name="Liu C."/>
            <person name="Sun Q."/>
        </authorList>
    </citation>
    <scope>NUCLEOTIDE SEQUENCE [LARGE SCALE GENOMIC DNA]</scope>
    <source>
        <strain evidence="2 3">NSJ-7</strain>
    </source>
</reference>
<sequence length="109" mass="11753">MEKGKQVMAGSPFQKWEYWKITMGIGSYIHVEVGTEEIVLPVGIPSPVAVRLGIMTLAAAGGTAVFPAFTGPLFPLLSGSTDWSTVTGSRNRSGKDPDTRTARYNSRCF</sequence>
<dbReference type="Proteomes" id="UP000635828">
    <property type="component" value="Unassembled WGS sequence"/>
</dbReference>
<feature type="region of interest" description="Disordered" evidence="1">
    <location>
        <begin position="82"/>
        <end position="109"/>
    </location>
</feature>
<gene>
    <name evidence="2" type="ORF">H8S22_00320</name>
</gene>
<organism evidence="2 3">
    <name type="scientific">Anaerostipes hominis</name>
    <name type="common">ex Liu et al. 2021</name>
    <dbReference type="NCBI Taxonomy" id="2763018"/>
    <lineage>
        <taxon>Bacteria</taxon>
        <taxon>Bacillati</taxon>
        <taxon>Bacillota</taxon>
        <taxon>Clostridia</taxon>
        <taxon>Lachnospirales</taxon>
        <taxon>Lachnospiraceae</taxon>
        <taxon>Anaerostipes</taxon>
    </lineage>
</organism>
<proteinExistence type="predicted"/>
<comment type="caution">
    <text evidence="2">The sequence shown here is derived from an EMBL/GenBank/DDBJ whole genome shotgun (WGS) entry which is preliminary data.</text>
</comment>
<feature type="compositionally biased region" description="Polar residues" evidence="1">
    <location>
        <begin position="82"/>
        <end position="91"/>
    </location>
</feature>
<evidence type="ECO:0000313" key="2">
    <source>
        <dbReference type="EMBL" id="MBC5676113.1"/>
    </source>
</evidence>
<dbReference type="RefSeq" id="WP_186992389.1">
    <property type="nucleotide sequence ID" value="NZ_JACOOS010000001.1"/>
</dbReference>
<evidence type="ECO:0000313" key="3">
    <source>
        <dbReference type="Proteomes" id="UP000635828"/>
    </source>
</evidence>
<accession>A0ABR7FMN0</accession>
<dbReference type="EMBL" id="JACOOS010000001">
    <property type="protein sequence ID" value="MBC5676113.1"/>
    <property type="molecule type" value="Genomic_DNA"/>
</dbReference>
<keyword evidence="3" id="KW-1185">Reference proteome</keyword>
<evidence type="ECO:0000256" key="1">
    <source>
        <dbReference type="SAM" id="MobiDB-lite"/>
    </source>
</evidence>
<name>A0ABR7FMN0_9FIRM</name>
<protein>
    <submittedName>
        <fullName evidence="2">Uncharacterized protein</fullName>
    </submittedName>
</protein>